<organism evidence="1 2">
    <name type="scientific">Linderina macrospora</name>
    <dbReference type="NCBI Taxonomy" id="4868"/>
    <lineage>
        <taxon>Eukaryota</taxon>
        <taxon>Fungi</taxon>
        <taxon>Fungi incertae sedis</taxon>
        <taxon>Zoopagomycota</taxon>
        <taxon>Kickxellomycotina</taxon>
        <taxon>Kickxellomycetes</taxon>
        <taxon>Kickxellales</taxon>
        <taxon>Kickxellaceae</taxon>
        <taxon>Linderina</taxon>
    </lineage>
</organism>
<reference evidence="1" key="1">
    <citation type="submission" date="2022-07" db="EMBL/GenBank/DDBJ databases">
        <title>Phylogenomic reconstructions and comparative analyses of Kickxellomycotina fungi.</title>
        <authorList>
            <person name="Reynolds N.K."/>
            <person name="Stajich J.E."/>
            <person name="Barry K."/>
            <person name="Grigoriev I.V."/>
            <person name="Crous P."/>
            <person name="Smith M.E."/>
        </authorList>
    </citation>
    <scope>NUCLEOTIDE SEQUENCE</scope>
    <source>
        <strain evidence="1">NRRL 5244</strain>
    </source>
</reference>
<evidence type="ECO:0000313" key="2">
    <source>
        <dbReference type="Proteomes" id="UP001150603"/>
    </source>
</evidence>
<name>A0ACC1J644_9FUNG</name>
<accession>A0ACC1J644</accession>
<feature type="non-terminal residue" evidence="1">
    <location>
        <position position="1"/>
    </location>
</feature>
<evidence type="ECO:0000313" key="1">
    <source>
        <dbReference type="EMBL" id="KAJ1939121.1"/>
    </source>
</evidence>
<gene>
    <name evidence="1" type="primary">CDC53_1</name>
    <name evidence="1" type="ORF">FBU59_004227</name>
</gene>
<keyword evidence="2" id="KW-1185">Reference proteome</keyword>
<comment type="caution">
    <text evidence="1">The sequence shown here is derived from an EMBL/GenBank/DDBJ whole genome shotgun (WGS) entry which is preliminary data.</text>
</comment>
<proteinExistence type="predicted"/>
<sequence>GQGYSNARLSYASNSELSEEMYLWITDFMATYLGRQRNEAMRREGTELLKFYHDTWSHYEFSARMMESMFGMLSREWIKPENSYGRNVYTISSLLHQMWFTHLLEPIHTHMMKNMLKLVNDRRNNAVIDDAVLRKMPDIFKQHNPPTIRRGIRYTTGVYGMYYESPYITKSIEFHSRRLRNMFSAGRLCEYVHNVHELVAVEDSLASSYMLECSRESLHHMLNQEFIFRVASLILQAVPELLKAMKEDDLHVVYTLFLRIHHEDGLAPMCKLFEEYVIERLTAGSPARTATENSSRAAAENTHAFVSWLLDQYDDLKSVVHRVFGDNELFVASLGASFKDAVNSNELYSSLDRKAPVLIADYISSFLKVGSASFKQLETSVADPEDEIAVRVRRVMGVLWFVKEKDTFVRFYNLELSKRLVAEQTISFSLELTIGGIIKEAVGAAGTLQLDDMLKDIQISKNLTHEFASNKRSQGVNVDVKVLKAVTWSHHLPESNPKLPPMLDSIRQDFTVVYKKAHAGRDLAWLWQESKAEIRLFLPTAKGAAGRNGYTVIVTTYQLAIFGMFTADSGPGTGYDSAKGPTLTCAEVQKGTDMTKDQTIAELTYLVKSRIF</sequence>
<keyword evidence="1" id="KW-0436">Ligase</keyword>
<dbReference type="EMBL" id="JANBPW010002949">
    <property type="protein sequence ID" value="KAJ1939121.1"/>
    <property type="molecule type" value="Genomic_DNA"/>
</dbReference>
<dbReference type="Proteomes" id="UP001150603">
    <property type="component" value="Unassembled WGS sequence"/>
</dbReference>
<feature type="non-terminal residue" evidence="1">
    <location>
        <position position="612"/>
    </location>
</feature>
<protein>
    <submittedName>
        <fullName evidence="1">Ubiquitin ligase (Cullin) of SCF</fullName>
    </submittedName>
</protein>